<evidence type="ECO:0000256" key="4">
    <source>
        <dbReference type="ARBA" id="ARBA00022777"/>
    </source>
</evidence>
<dbReference type="GO" id="GO:0016301">
    <property type="term" value="F:kinase activity"/>
    <property type="evidence" value="ECO:0007669"/>
    <property type="project" value="UniProtKB-KW"/>
</dbReference>
<dbReference type="RefSeq" id="WP_091844617.1">
    <property type="nucleotide sequence ID" value="NZ_FOCM01000002.1"/>
</dbReference>
<gene>
    <name evidence="7" type="ORF">SAMN04488011_102283</name>
</gene>
<evidence type="ECO:0000256" key="2">
    <source>
        <dbReference type="ARBA" id="ARBA00022679"/>
    </source>
</evidence>
<evidence type="ECO:0000313" key="8">
    <source>
        <dbReference type="Proteomes" id="UP000199372"/>
    </source>
</evidence>
<accession>A0A1H8DBE3</accession>
<dbReference type="Proteomes" id="UP000199372">
    <property type="component" value="Unassembled WGS sequence"/>
</dbReference>
<keyword evidence="5" id="KW-0067">ATP-binding</keyword>
<evidence type="ECO:0000256" key="1">
    <source>
        <dbReference type="ARBA" id="ARBA00010688"/>
    </source>
</evidence>
<dbReference type="CDD" id="cd01167">
    <property type="entry name" value="bac_FRK"/>
    <property type="match status" value="1"/>
</dbReference>
<dbReference type="AlphaFoldDB" id="A0A1H8DBE3"/>
<feature type="domain" description="Carbohydrate kinase PfkB" evidence="6">
    <location>
        <begin position="2"/>
        <end position="300"/>
    </location>
</feature>
<dbReference type="PROSITE" id="PS00584">
    <property type="entry name" value="PFKB_KINASES_2"/>
    <property type="match status" value="1"/>
</dbReference>
<evidence type="ECO:0000313" key="7">
    <source>
        <dbReference type="EMBL" id="SEN04579.1"/>
    </source>
</evidence>
<dbReference type="OrthoDB" id="9795789at2"/>
<protein>
    <submittedName>
        <fullName evidence="7">Fructokinase</fullName>
    </submittedName>
</protein>
<dbReference type="PANTHER" id="PTHR43085:SF1">
    <property type="entry name" value="PSEUDOURIDINE KINASE-RELATED"/>
    <property type="match status" value="1"/>
</dbReference>
<keyword evidence="3" id="KW-0547">Nucleotide-binding</keyword>
<dbReference type="Gene3D" id="3.40.1190.20">
    <property type="match status" value="1"/>
</dbReference>
<sequence length="307" mass="31762">MILCCGEALIDMLPRETPAGERAFAPYSGGAVFNTAIALARLGAETQFFSGLSDDLFGQQLVETLKRDGVDTALAARSSQPTTLAFVTLTDGHASYAFYDENTAGRMLSPGDLPDAVSATALFFGGISLVVEPCAEAYAALCAREAGERVVMIDPNIRPGFISDEDTYRARLGAMLPRADVVKLSDEDLHWLKGDGDIATLAGELVAEGTKIVCITEGAKGVTAFTARGSVGVTAQRVEVVDTVGAGDTFNAGFLAALDRAGVLTKDAIAALDDETLRAALALGTRAAAVTVSRAGANPPTAAELGL</sequence>
<dbReference type="Pfam" id="PF00294">
    <property type="entry name" value="PfkB"/>
    <property type="match status" value="1"/>
</dbReference>
<organism evidence="7 8">
    <name type="scientific">Palleronia pelagia</name>
    <dbReference type="NCBI Taxonomy" id="387096"/>
    <lineage>
        <taxon>Bacteria</taxon>
        <taxon>Pseudomonadati</taxon>
        <taxon>Pseudomonadota</taxon>
        <taxon>Alphaproteobacteria</taxon>
        <taxon>Rhodobacterales</taxon>
        <taxon>Roseobacteraceae</taxon>
        <taxon>Palleronia</taxon>
    </lineage>
</organism>
<evidence type="ECO:0000256" key="5">
    <source>
        <dbReference type="ARBA" id="ARBA00022840"/>
    </source>
</evidence>
<keyword evidence="4 7" id="KW-0418">Kinase</keyword>
<dbReference type="InterPro" id="IPR029056">
    <property type="entry name" value="Ribokinase-like"/>
</dbReference>
<dbReference type="InterPro" id="IPR002173">
    <property type="entry name" value="Carboh/pur_kinase_PfkB_CS"/>
</dbReference>
<dbReference type="InterPro" id="IPR011611">
    <property type="entry name" value="PfkB_dom"/>
</dbReference>
<dbReference type="InterPro" id="IPR050306">
    <property type="entry name" value="PfkB_Carbo_kinase"/>
</dbReference>
<evidence type="ECO:0000256" key="3">
    <source>
        <dbReference type="ARBA" id="ARBA00022741"/>
    </source>
</evidence>
<dbReference type="GO" id="GO:0005524">
    <property type="term" value="F:ATP binding"/>
    <property type="evidence" value="ECO:0007669"/>
    <property type="project" value="UniProtKB-KW"/>
</dbReference>
<dbReference type="EMBL" id="FOCM01000002">
    <property type="protein sequence ID" value="SEN04579.1"/>
    <property type="molecule type" value="Genomic_DNA"/>
</dbReference>
<keyword evidence="8" id="KW-1185">Reference proteome</keyword>
<dbReference type="SUPFAM" id="SSF53613">
    <property type="entry name" value="Ribokinase-like"/>
    <property type="match status" value="1"/>
</dbReference>
<proteinExistence type="inferred from homology"/>
<reference evidence="8" key="1">
    <citation type="submission" date="2016-10" db="EMBL/GenBank/DDBJ databases">
        <authorList>
            <person name="Varghese N."/>
            <person name="Submissions S."/>
        </authorList>
    </citation>
    <scope>NUCLEOTIDE SEQUENCE [LARGE SCALE GENOMIC DNA]</scope>
    <source>
        <strain evidence="8">DSM 26893</strain>
    </source>
</reference>
<comment type="similarity">
    <text evidence="1">Belongs to the carbohydrate kinase PfkB family.</text>
</comment>
<dbReference type="PANTHER" id="PTHR43085">
    <property type="entry name" value="HEXOKINASE FAMILY MEMBER"/>
    <property type="match status" value="1"/>
</dbReference>
<evidence type="ECO:0000259" key="6">
    <source>
        <dbReference type="Pfam" id="PF00294"/>
    </source>
</evidence>
<name>A0A1H8DBE3_9RHOB</name>
<keyword evidence="2" id="KW-0808">Transferase</keyword>